<proteinExistence type="predicted"/>
<name>A0A4Y2IQE1_ARAVE</name>
<protein>
    <submittedName>
        <fullName evidence="2">Uncharacterized protein</fullName>
    </submittedName>
</protein>
<gene>
    <name evidence="2" type="ORF">AVEN_165655_1</name>
</gene>
<keyword evidence="3" id="KW-1185">Reference proteome</keyword>
<organism evidence="2 3">
    <name type="scientific">Araneus ventricosus</name>
    <name type="common">Orbweaver spider</name>
    <name type="synonym">Epeira ventricosa</name>
    <dbReference type="NCBI Taxonomy" id="182803"/>
    <lineage>
        <taxon>Eukaryota</taxon>
        <taxon>Metazoa</taxon>
        <taxon>Ecdysozoa</taxon>
        <taxon>Arthropoda</taxon>
        <taxon>Chelicerata</taxon>
        <taxon>Arachnida</taxon>
        <taxon>Araneae</taxon>
        <taxon>Araneomorphae</taxon>
        <taxon>Entelegynae</taxon>
        <taxon>Araneoidea</taxon>
        <taxon>Araneidae</taxon>
        <taxon>Araneus</taxon>
    </lineage>
</organism>
<reference evidence="2 3" key="1">
    <citation type="journal article" date="2019" name="Sci. Rep.">
        <title>Orb-weaving spider Araneus ventricosus genome elucidates the spidroin gene catalogue.</title>
        <authorList>
            <person name="Kono N."/>
            <person name="Nakamura H."/>
            <person name="Ohtoshi R."/>
            <person name="Moran D.A.P."/>
            <person name="Shinohara A."/>
            <person name="Yoshida Y."/>
            <person name="Fujiwara M."/>
            <person name="Mori M."/>
            <person name="Tomita M."/>
            <person name="Arakawa K."/>
        </authorList>
    </citation>
    <scope>NUCLEOTIDE SEQUENCE [LARGE SCALE GENOMIC DNA]</scope>
</reference>
<dbReference type="EMBL" id="BGPR01107518">
    <property type="protein sequence ID" value="GBM79895.1"/>
    <property type="molecule type" value="Genomic_DNA"/>
</dbReference>
<evidence type="ECO:0000313" key="3">
    <source>
        <dbReference type="Proteomes" id="UP000499080"/>
    </source>
</evidence>
<feature type="region of interest" description="Disordered" evidence="1">
    <location>
        <begin position="61"/>
        <end position="89"/>
    </location>
</feature>
<dbReference type="Proteomes" id="UP000499080">
    <property type="component" value="Unassembled WGS sequence"/>
</dbReference>
<dbReference type="AlphaFoldDB" id="A0A4Y2IQE1"/>
<dbReference type="OrthoDB" id="6453506at2759"/>
<sequence>MSSSLVMTEHALYVLHIYAASQSYVNRDGLPVSTEKKPQPPARSLVCQECSGGTFFGIYHTPTSRRKTTESLPVGSLPNESRWERTSLP</sequence>
<feature type="non-terminal residue" evidence="2">
    <location>
        <position position="89"/>
    </location>
</feature>
<comment type="caution">
    <text evidence="2">The sequence shown here is derived from an EMBL/GenBank/DDBJ whole genome shotgun (WGS) entry which is preliminary data.</text>
</comment>
<evidence type="ECO:0000256" key="1">
    <source>
        <dbReference type="SAM" id="MobiDB-lite"/>
    </source>
</evidence>
<accession>A0A4Y2IQE1</accession>
<evidence type="ECO:0000313" key="2">
    <source>
        <dbReference type="EMBL" id="GBM79895.1"/>
    </source>
</evidence>